<dbReference type="eggNOG" id="ENOG502Z8D1">
    <property type="taxonomic scope" value="Bacteria"/>
</dbReference>
<dbReference type="STRING" id="395961.Cyan7425_4229"/>
<reference evidence="2" key="1">
    <citation type="submission" date="2009-01" db="EMBL/GenBank/DDBJ databases">
        <title>Complete sequence of chromosome Cyanothece sp. PCC 7425.</title>
        <authorList>
            <consortium name="US DOE Joint Genome Institute"/>
            <person name="Lucas S."/>
            <person name="Copeland A."/>
            <person name="Lapidus A."/>
            <person name="Glavina del Rio T."/>
            <person name="Dalin E."/>
            <person name="Tice H."/>
            <person name="Bruce D."/>
            <person name="Goodwin L."/>
            <person name="Pitluck S."/>
            <person name="Sims D."/>
            <person name="Meineke L."/>
            <person name="Brettin T."/>
            <person name="Detter J.C."/>
            <person name="Han C."/>
            <person name="Larimer F."/>
            <person name="Land M."/>
            <person name="Hauser L."/>
            <person name="Kyrpides N."/>
            <person name="Ovchinnikova G."/>
            <person name="Liberton M."/>
            <person name="Stoeckel J."/>
            <person name="Banerjee A."/>
            <person name="Singh A."/>
            <person name="Page L."/>
            <person name="Sato H."/>
            <person name="Zhao L."/>
            <person name="Sherman L."/>
            <person name="Pakrasi H."/>
            <person name="Richardson P."/>
        </authorList>
    </citation>
    <scope>NUCLEOTIDE SEQUENCE</scope>
    <source>
        <strain evidence="2">PCC 7425</strain>
    </source>
</reference>
<feature type="compositionally biased region" description="Polar residues" evidence="1">
    <location>
        <begin position="1"/>
        <end position="19"/>
    </location>
</feature>
<feature type="region of interest" description="Disordered" evidence="1">
    <location>
        <begin position="1"/>
        <end position="54"/>
    </location>
</feature>
<feature type="compositionally biased region" description="Basic residues" evidence="1">
    <location>
        <begin position="292"/>
        <end position="303"/>
    </location>
</feature>
<gene>
    <name evidence="2" type="ordered locus">Cyan7425_4229</name>
</gene>
<feature type="compositionally biased region" description="Pro residues" evidence="1">
    <location>
        <begin position="24"/>
        <end position="35"/>
    </location>
</feature>
<dbReference type="AlphaFoldDB" id="B8HXJ7"/>
<proteinExistence type="predicted"/>
<dbReference type="HOGENOM" id="CLU_054940_0_0_3"/>
<feature type="region of interest" description="Disordered" evidence="1">
    <location>
        <begin position="138"/>
        <end position="159"/>
    </location>
</feature>
<evidence type="ECO:0000313" key="2">
    <source>
        <dbReference type="EMBL" id="ACL46542.1"/>
    </source>
</evidence>
<dbReference type="EMBL" id="CP001344">
    <property type="protein sequence ID" value="ACL46542.1"/>
    <property type="molecule type" value="Genomic_DNA"/>
</dbReference>
<accession>B8HXJ7</accession>
<protein>
    <submittedName>
        <fullName evidence="2">Uncharacterized protein</fullName>
    </submittedName>
</protein>
<dbReference type="KEGG" id="cyn:Cyan7425_4229"/>
<sequence length="303" mass="33765">MSPESATNSNSPPLRQPSTRLAPPAVPTAPSSPPDPPEDTALAPNRQLPIPPPSERLQYRAIGLIKGKYQPLDEQFNRGTLLTEDGTQLDAVLLGQVMSLVKKHLDLEQEHLWVVYPRTREKQRSLHVQILGVWEPERLHKDEPESDSEEDAEARTETLDEPLKDGYFSVRGEIIFQSQDKGFVVVKIQQSPRKTADKPKAFKLRLEGSVPMKGPGYFWELEVQRQSNNLVIVSAHTVALLPPRKSAPKGHRPPRSSSPDSVREPSQRKPAPPRPTRPGSRLSPTAEAGHKPSPKPIKRFPPS</sequence>
<dbReference type="OrthoDB" id="423098at2"/>
<name>B8HXJ7_CYAP4</name>
<organism evidence="2">
    <name type="scientific">Cyanothece sp. (strain PCC 7425 / ATCC 29141)</name>
    <dbReference type="NCBI Taxonomy" id="395961"/>
    <lineage>
        <taxon>Bacteria</taxon>
        <taxon>Bacillati</taxon>
        <taxon>Cyanobacteriota</taxon>
        <taxon>Cyanophyceae</taxon>
        <taxon>Gomontiellales</taxon>
        <taxon>Cyanothecaceae</taxon>
        <taxon>Cyanothece</taxon>
    </lineage>
</organism>
<evidence type="ECO:0000256" key="1">
    <source>
        <dbReference type="SAM" id="MobiDB-lite"/>
    </source>
</evidence>
<feature type="region of interest" description="Disordered" evidence="1">
    <location>
        <begin position="242"/>
        <end position="303"/>
    </location>
</feature>